<dbReference type="Proteomes" id="UP000219514">
    <property type="component" value="Unassembled WGS sequence"/>
</dbReference>
<evidence type="ECO:0000313" key="3">
    <source>
        <dbReference type="EMBL" id="SNX98641.1"/>
    </source>
</evidence>
<name>A0A285EKW5_9ACTN</name>
<feature type="domain" description="DUF222" evidence="2">
    <location>
        <begin position="8"/>
        <end position="109"/>
    </location>
</feature>
<sequence>MSEFFPAELAVVRNCGRGTASHLAQRAWVHREHLPATWSAMAAGGLDEPRAKVLADVLAHTSPRVARQIEARLLPEATQLSTGRLRRRALALLLELDADAVDACRGHHRLKTLARGWRFVMDDDGTLHVTNPSGITRTTRPPGLRPPGLRHPVPEPPTTESSPHGDDPPPF</sequence>
<evidence type="ECO:0000259" key="2">
    <source>
        <dbReference type="Pfam" id="PF02720"/>
    </source>
</evidence>
<dbReference type="EMBL" id="OBDO01000011">
    <property type="protein sequence ID" value="SNX98641.1"/>
    <property type="molecule type" value="Genomic_DNA"/>
</dbReference>
<proteinExistence type="predicted"/>
<reference evidence="3 4" key="1">
    <citation type="submission" date="2017-09" db="EMBL/GenBank/DDBJ databases">
        <authorList>
            <person name="Ehlers B."/>
            <person name="Leendertz F.H."/>
        </authorList>
    </citation>
    <scope>NUCLEOTIDE SEQUENCE [LARGE SCALE GENOMIC DNA]</scope>
    <source>
        <strain evidence="3 4">DSM 46844</strain>
    </source>
</reference>
<evidence type="ECO:0000256" key="1">
    <source>
        <dbReference type="SAM" id="MobiDB-lite"/>
    </source>
</evidence>
<dbReference type="InterPro" id="IPR003870">
    <property type="entry name" value="DUF222"/>
</dbReference>
<dbReference type="AlphaFoldDB" id="A0A285EKW5"/>
<dbReference type="Pfam" id="PF02720">
    <property type="entry name" value="DUF222"/>
    <property type="match status" value="1"/>
</dbReference>
<feature type="region of interest" description="Disordered" evidence="1">
    <location>
        <begin position="128"/>
        <end position="171"/>
    </location>
</feature>
<evidence type="ECO:0000313" key="4">
    <source>
        <dbReference type="Proteomes" id="UP000219514"/>
    </source>
</evidence>
<accession>A0A285EKW5</accession>
<organism evidence="3 4">
    <name type="scientific">Geodermatophilus sabuli</name>
    <dbReference type="NCBI Taxonomy" id="1564158"/>
    <lineage>
        <taxon>Bacteria</taxon>
        <taxon>Bacillati</taxon>
        <taxon>Actinomycetota</taxon>
        <taxon>Actinomycetes</taxon>
        <taxon>Geodermatophilales</taxon>
        <taxon>Geodermatophilaceae</taxon>
        <taxon>Geodermatophilus</taxon>
    </lineage>
</organism>
<gene>
    <name evidence="3" type="ORF">SAMN06893097_111157</name>
</gene>
<feature type="compositionally biased region" description="Low complexity" evidence="1">
    <location>
        <begin position="136"/>
        <end position="151"/>
    </location>
</feature>
<keyword evidence="4" id="KW-1185">Reference proteome</keyword>
<dbReference type="RefSeq" id="WP_245854035.1">
    <property type="nucleotide sequence ID" value="NZ_JACHXB010000002.1"/>
</dbReference>
<protein>
    <recommendedName>
        <fullName evidence="2">DUF222 domain-containing protein</fullName>
    </recommendedName>
</protein>